<name>A0A0M3DE79_9FIRM</name>
<accession>A0A0M3DE79</accession>
<gene>
    <name evidence="1" type="ORF">VN21_13390</name>
</gene>
<protein>
    <recommendedName>
        <fullName evidence="3">Lipoprotein</fullName>
    </recommendedName>
</protein>
<sequence>MKKQIIFILLIISSFTITGCTYTKIPGNTDESIKQYLIGSKLINSPNQEDISIVDNTYIQNSKIVGFLSKYNNGVVICEKNKKGKYILSDIQFSTQKKETLGVENFLVNYNTYNGISKSSKAFVLISDGSKVSRVEITINDTYKCKKSFKPYGPSMIVVNSDVLSKKSSYVNCKYFDKNNNEINQDA</sequence>
<evidence type="ECO:0000313" key="2">
    <source>
        <dbReference type="Proteomes" id="UP000034407"/>
    </source>
</evidence>
<dbReference type="PATRIC" id="fig|1629550.3.peg.2133"/>
<dbReference type="AlphaFoldDB" id="A0A0M3DE79"/>
<reference evidence="1 2" key="1">
    <citation type="submission" date="2015-04" db="EMBL/GenBank/DDBJ databases">
        <title>Microcin producing Clostridium sp. JC272T.</title>
        <authorList>
            <person name="Jyothsna T."/>
            <person name="Sasikala C."/>
            <person name="Ramana C."/>
        </authorList>
    </citation>
    <scope>NUCLEOTIDE SEQUENCE [LARGE SCALE GENOMIC DNA]</scope>
    <source>
        <strain evidence="1 2">JC272</strain>
    </source>
</reference>
<organism evidence="1 2">
    <name type="scientific">Paraclostridium benzoelyticum</name>
    <dbReference type="NCBI Taxonomy" id="1629550"/>
    <lineage>
        <taxon>Bacteria</taxon>
        <taxon>Bacillati</taxon>
        <taxon>Bacillota</taxon>
        <taxon>Clostridia</taxon>
        <taxon>Peptostreptococcales</taxon>
        <taxon>Peptostreptococcaceae</taxon>
        <taxon>Paraclostridium</taxon>
    </lineage>
</organism>
<dbReference type="EMBL" id="LBBT01000260">
    <property type="protein sequence ID" value="KKY00578.1"/>
    <property type="molecule type" value="Genomic_DNA"/>
</dbReference>
<dbReference type="PROSITE" id="PS51257">
    <property type="entry name" value="PROKAR_LIPOPROTEIN"/>
    <property type="match status" value="1"/>
</dbReference>
<evidence type="ECO:0000313" key="1">
    <source>
        <dbReference type="EMBL" id="KKY00578.1"/>
    </source>
</evidence>
<comment type="caution">
    <text evidence="1">The sequence shown here is derived from an EMBL/GenBank/DDBJ whole genome shotgun (WGS) entry which is preliminary data.</text>
</comment>
<dbReference type="OrthoDB" id="1756904at2"/>
<dbReference type="Proteomes" id="UP000034407">
    <property type="component" value="Unassembled WGS sequence"/>
</dbReference>
<keyword evidence="2" id="KW-1185">Reference proteome</keyword>
<proteinExistence type="predicted"/>
<evidence type="ECO:0008006" key="3">
    <source>
        <dbReference type="Google" id="ProtNLM"/>
    </source>
</evidence>
<dbReference type="RefSeq" id="WP_046823695.1">
    <property type="nucleotide sequence ID" value="NZ_LBBT01000260.1"/>
</dbReference>